<dbReference type="Proteomes" id="UP000263517">
    <property type="component" value="Unassembled WGS sequence"/>
</dbReference>
<evidence type="ECO:0000313" key="2">
    <source>
        <dbReference type="Proteomes" id="UP000263517"/>
    </source>
</evidence>
<gene>
    <name evidence="1" type="ORF">DCW74_00895</name>
</gene>
<protein>
    <submittedName>
        <fullName evidence="1">Uncharacterized protein</fullName>
    </submittedName>
</protein>
<name>A0A350NZ08_9ALTE</name>
<dbReference type="AlphaFoldDB" id="A0A350NZ08"/>
<dbReference type="EMBL" id="DNAN01000032">
    <property type="protein sequence ID" value="HAW74275.1"/>
    <property type="molecule type" value="Genomic_DNA"/>
</dbReference>
<sequence length="176" mass="18315">MSRARVLADFVGGTTTISGNPTFTGSTSGAGKVLKTAVSEITASTSRSSATSYADDLDFGSFTPSATTSTILIYGVANFDGASAKYCYYKWVIDGTDYLSTGSTPIATHQFYSSTSLNNNGYMPSTIFTSVSNTDGGAITVVCQGKVNGGTLWVNRSNNASQTGSPSTVFFMEVSN</sequence>
<proteinExistence type="predicted"/>
<evidence type="ECO:0000313" key="1">
    <source>
        <dbReference type="EMBL" id="HAW74275.1"/>
    </source>
</evidence>
<comment type="caution">
    <text evidence="1">The sequence shown here is derived from an EMBL/GenBank/DDBJ whole genome shotgun (WGS) entry which is preliminary data.</text>
</comment>
<organism evidence="1 2">
    <name type="scientific">Alteromonas australica</name>
    <dbReference type="NCBI Taxonomy" id="589873"/>
    <lineage>
        <taxon>Bacteria</taxon>
        <taxon>Pseudomonadati</taxon>
        <taxon>Pseudomonadota</taxon>
        <taxon>Gammaproteobacteria</taxon>
        <taxon>Alteromonadales</taxon>
        <taxon>Alteromonadaceae</taxon>
        <taxon>Alteromonas/Salinimonas group</taxon>
        <taxon>Alteromonas</taxon>
    </lineage>
</organism>
<reference evidence="1 2" key="1">
    <citation type="journal article" date="2018" name="Nat. Biotechnol.">
        <title>A standardized bacterial taxonomy based on genome phylogeny substantially revises the tree of life.</title>
        <authorList>
            <person name="Parks D.H."/>
            <person name="Chuvochina M."/>
            <person name="Waite D.W."/>
            <person name="Rinke C."/>
            <person name="Skarshewski A."/>
            <person name="Chaumeil P.A."/>
            <person name="Hugenholtz P."/>
        </authorList>
    </citation>
    <scope>NUCLEOTIDE SEQUENCE [LARGE SCALE GENOMIC DNA]</scope>
    <source>
        <strain evidence="1">UBA11978</strain>
    </source>
</reference>
<accession>A0A350NZ08</accession>